<evidence type="ECO:0000256" key="9">
    <source>
        <dbReference type="SAM" id="Coils"/>
    </source>
</evidence>
<evidence type="ECO:0000313" key="14">
    <source>
        <dbReference type="EMBL" id="GAA0895695.1"/>
    </source>
</evidence>
<evidence type="ECO:0000256" key="3">
    <source>
        <dbReference type="ARBA" id="ARBA00022553"/>
    </source>
</evidence>
<dbReference type="Gene3D" id="3.30.565.10">
    <property type="entry name" value="Histidine kinase-like ATPase, C-terminal domain"/>
    <property type="match status" value="1"/>
</dbReference>
<protein>
    <recommendedName>
        <fullName evidence="2">histidine kinase</fullName>
        <ecNumber evidence="2">2.7.13.3</ecNumber>
    </recommendedName>
</protein>
<feature type="domain" description="Histidine kinase/HSP90-like ATPase" evidence="11">
    <location>
        <begin position="295"/>
        <end position="384"/>
    </location>
</feature>
<keyword evidence="7" id="KW-0067">ATP-binding</keyword>
<evidence type="ECO:0000256" key="8">
    <source>
        <dbReference type="ARBA" id="ARBA00023012"/>
    </source>
</evidence>
<evidence type="ECO:0000256" key="2">
    <source>
        <dbReference type="ARBA" id="ARBA00012438"/>
    </source>
</evidence>
<dbReference type="InterPro" id="IPR011712">
    <property type="entry name" value="Sig_transdc_His_kin_sub3_dim/P"/>
</dbReference>
<proteinExistence type="predicted"/>
<feature type="transmembrane region" description="Helical" evidence="10">
    <location>
        <begin position="37"/>
        <end position="54"/>
    </location>
</feature>
<keyword evidence="8" id="KW-0902">Two-component regulatory system</keyword>
<dbReference type="EC" id="2.7.13.3" evidence="2"/>
<dbReference type="Pfam" id="PF02518">
    <property type="entry name" value="HATPase_c"/>
    <property type="match status" value="1"/>
</dbReference>
<dbReference type="InterPro" id="IPR055558">
    <property type="entry name" value="DUF7134"/>
</dbReference>
<feature type="domain" description="Signal transduction histidine kinase subgroup 3 dimerisation and phosphoacceptor" evidence="12">
    <location>
        <begin position="179"/>
        <end position="243"/>
    </location>
</feature>
<evidence type="ECO:0000256" key="5">
    <source>
        <dbReference type="ARBA" id="ARBA00022741"/>
    </source>
</evidence>
<evidence type="ECO:0000313" key="15">
    <source>
        <dbReference type="Proteomes" id="UP001499967"/>
    </source>
</evidence>
<dbReference type="Gene3D" id="1.20.5.1930">
    <property type="match status" value="1"/>
</dbReference>
<name>A0ABN1N6V3_9PSEU</name>
<feature type="transmembrane region" description="Helical" evidence="10">
    <location>
        <begin position="128"/>
        <end position="150"/>
    </location>
</feature>
<feature type="transmembrane region" description="Helical" evidence="10">
    <location>
        <begin position="12"/>
        <end position="31"/>
    </location>
</feature>
<keyword evidence="10" id="KW-0472">Membrane</keyword>
<dbReference type="PANTHER" id="PTHR24421:SF10">
    <property type="entry name" value="NITRATE_NITRITE SENSOR PROTEIN NARQ"/>
    <property type="match status" value="1"/>
</dbReference>
<keyword evidence="5" id="KW-0547">Nucleotide-binding</keyword>
<dbReference type="Pfam" id="PF23539">
    <property type="entry name" value="DUF7134"/>
    <property type="match status" value="1"/>
</dbReference>
<dbReference type="GO" id="GO:0016301">
    <property type="term" value="F:kinase activity"/>
    <property type="evidence" value="ECO:0007669"/>
    <property type="project" value="UniProtKB-KW"/>
</dbReference>
<comment type="catalytic activity">
    <reaction evidence="1">
        <text>ATP + protein L-histidine = ADP + protein N-phospho-L-histidine.</text>
        <dbReference type="EC" id="2.7.13.3"/>
    </reaction>
</comment>
<dbReference type="InterPro" id="IPR003594">
    <property type="entry name" value="HATPase_dom"/>
</dbReference>
<dbReference type="PANTHER" id="PTHR24421">
    <property type="entry name" value="NITRATE/NITRITE SENSOR PROTEIN NARX-RELATED"/>
    <property type="match status" value="1"/>
</dbReference>
<accession>A0ABN1N6V3</accession>
<keyword evidence="3" id="KW-0597">Phosphoprotein</keyword>
<dbReference type="CDD" id="cd16917">
    <property type="entry name" value="HATPase_UhpB-NarQ-NarX-like"/>
    <property type="match status" value="1"/>
</dbReference>
<organism evidence="14 15">
    <name type="scientific">Pseudonocardia zijingensis</name>
    <dbReference type="NCBI Taxonomy" id="153376"/>
    <lineage>
        <taxon>Bacteria</taxon>
        <taxon>Bacillati</taxon>
        <taxon>Actinomycetota</taxon>
        <taxon>Actinomycetes</taxon>
        <taxon>Pseudonocardiales</taxon>
        <taxon>Pseudonocardiaceae</taxon>
        <taxon>Pseudonocardia</taxon>
    </lineage>
</organism>
<feature type="domain" description="DUF7134" evidence="13">
    <location>
        <begin position="35"/>
        <end position="158"/>
    </location>
</feature>
<keyword evidence="10" id="KW-0812">Transmembrane</keyword>
<evidence type="ECO:0000256" key="1">
    <source>
        <dbReference type="ARBA" id="ARBA00000085"/>
    </source>
</evidence>
<comment type="caution">
    <text evidence="14">The sequence shown here is derived from an EMBL/GenBank/DDBJ whole genome shotgun (WGS) entry which is preliminary data.</text>
</comment>
<evidence type="ECO:0000259" key="11">
    <source>
        <dbReference type="Pfam" id="PF02518"/>
    </source>
</evidence>
<reference evidence="14 15" key="1">
    <citation type="journal article" date="2019" name="Int. J. Syst. Evol. Microbiol.">
        <title>The Global Catalogue of Microorganisms (GCM) 10K type strain sequencing project: providing services to taxonomists for standard genome sequencing and annotation.</title>
        <authorList>
            <consortium name="The Broad Institute Genomics Platform"/>
            <consortium name="The Broad Institute Genome Sequencing Center for Infectious Disease"/>
            <person name="Wu L."/>
            <person name="Ma J."/>
        </authorList>
    </citation>
    <scope>NUCLEOTIDE SEQUENCE [LARGE SCALE GENOMIC DNA]</scope>
    <source>
        <strain evidence="14 15">JCM 11117</strain>
    </source>
</reference>
<feature type="transmembrane region" description="Helical" evidence="10">
    <location>
        <begin position="61"/>
        <end position="81"/>
    </location>
</feature>
<dbReference type="EMBL" id="BAAAHP010000163">
    <property type="protein sequence ID" value="GAA0895695.1"/>
    <property type="molecule type" value="Genomic_DNA"/>
</dbReference>
<feature type="coiled-coil region" evidence="9">
    <location>
        <begin position="154"/>
        <end position="181"/>
    </location>
</feature>
<keyword evidence="6 14" id="KW-0418">Kinase</keyword>
<evidence type="ECO:0000256" key="7">
    <source>
        <dbReference type="ARBA" id="ARBA00022840"/>
    </source>
</evidence>
<dbReference type="SUPFAM" id="SSF55874">
    <property type="entry name" value="ATPase domain of HSP90 chaperone/DNA topoisomerase II/histidine kinase"/>
    <property type="match status" value="1"/>
</dbReference>
<gene>
    <name evidence="14" type="ORF">GCM10009559_52320</name>
</gene>
<keyword evidence="9" id="KW-0175">Coiled coil</keyword>
<feature type="transmembrane region" description="Helical" evidence="10">
    <location>
        <begin position="101"/>
        <end position="121"/>
    </location>
</feature>
<dbReference type="InterPro" id="IPR036890">
    <property type="entry name" value="HATPase_C_sf"/>
</dbReference>
<evidence type="ECO:0000259" key="12">
    <source>
        <dbReference type="Pfam" id="PF07730"/>
    </source>
</evidence>
<evidence type="ECO:0000256" key="10">
    <source>
        <dbReference type="SAM" id="Phobius"/>
    </source>
</evidence>
<sequence>MTSAQSRARWRDLLVTLGGCTLDLVGFSKILSGPAEFPAWVAGYALAGFVALFWRRRAPLAVFAVLWLHAVIAAVAIPSYGPVVGVVIALFTVANQLPRAVGIWALALSLVPTVILVAGEVAGAPPELVISVLAASLTLLSLVNAGAWSLGRWARAQREQLDLIEQQRRREAQEALAAERARIARDLHDIVSHSVGVMTLQAAGARKVLAAGKQDRAARALADIEGAGTQALVELRRMLGVLRVDGQQAEEAETQPRDGLDELDALVQRVLAAGVPVRVERHGPPRPLDLGADLTAYRTVQEALTNVVKHAGTGVPTVIALRWADDELELSITNDAPARPPEIRPHTSGYGLMGLDERVAAVGGRFRAGPLPGGGFRVAVTLPVGSPVAA</sequence>
<dbReference type="Proteomes" id="UP001499967">
    <property type="component" value="Unassembled WGS sequence"/>
</dbReference>
<keyword evidence="10" id="KW-1133">Transmembrane helix</keyword>
<dbReference type="Pfam" id="PF07730">
    <property type="entry name" value="HisKA_3"/>
    <property type="match status" value="1"/>
</dbReference>
<keyword evidence="15" id="KW-1185">Reference proteome</keyword>
<evidence type="ECO:0000256" key="4">
    <source>
        <dbReference type="ARBA" id="ARBA00022679"/>
    </source>
</evidence>
<evidence type="ECO:0000259" key="13">
    <source>
        <dbReference type="Pfam" id="PF23539"/>
    </source>
</evidence>
<dbReference type="RefSeq" id="WP_343944229.1">
    <property type="nucleotide sequence ID" value="NZ_BAAAHP010000163.1"/>
</dbReference>
<keyword evidence="4" id="KW-0808">Transferase</keyword>
<dbReference type="InterPro" id="IPR050482">
    <property type="entry name" value="Sensor_HK_TwoCompSys"/>
</dbReference>
<evidence type="ECO:0000256" key="6">
    <source>
        <dbReference type="ARBA" id="ARBA00022777"/>
    </source>
</evidence>